<proteinExistence type="predicted"/>
<gene>
    <name evidence="1" type="ORF">B0H16DRAFT_1468414</name>
</gene>
<dbReference type="EMBL" id="JARKIB010000143">
    <property type="protein sequence ID" value="KAJ7732637.1"/>
    <property type="molecule type" value="Genomic_DNA"/>
</dbReference>
<reference evidence="1" key="1">
    <citation type="submission" date="2023-03" db="EMBL/GenBank/DDBJ databases">
        <title>Massive genome expansion in bonnet fungi (Mycena s.s.) driven by repeated elements and novel gene families across ecological guilds.</title>
        <authorList>
            <consortium name="Lawrence Berkeley National Laboratory"/>
            <person name="Harder C.B."/>
            <person name="Miyauchi S."/>
            <person name="Viragh M."/>
            <person name="Kuo A."/>
            <person name="Thoen E."/>
            <person name="Andreopoulos B."/>
            <person name="Lu D."/>
            <person name="Skrede I."/>
            <person name="Drula E."/>
            <person name="Henrissat B."/>
            <person name="Morin E."/>
            <person name="Kohler A."/>
            <person name="Barry K."/>
            <person name="LaButti K."/>
            <person name="Morin E."/>
            <person name="Salamov A."/>
            <person name="Lipzen A."/>
            <person name="Mereny Z."/>
            <person name="Hegedus B."/>
            <person name="Baldrian P."/>
            <person name="Stursova M."/>
            <person name="Weitz H."/>
            <person name="Taylor A."/>
            <person name="Grigoriev I.V."/>
            <person name="Nagy L.G."/>
            <person name="Martin F."/>
            <person name="Kauserud H."/>
        </authorList>
    </citation>
    <scope>NUCLEOTIDE SEQUENCE</scope>
    <source>
        <strain evidence="1">CBHHK182m</strain>
    </source>
</reference>
<accession>A0AAD7I0T3</accession>
<sequence>MSPALQHSQIALSLAQKNANYKRQSLALMRLSYIKWLVGDYTTSRAYAQAGQKVAKISGDLYREANGVYYEALCWQAWGITKNAFLSVPEGELSLTGVIHNGILQEAVNDPYRQGFALISIAEIQVLAGAPVNVIQKKLDTSKAIAKAGGYPTVEIACEATQADLNLREGRGKLTEVAKRVQDIDERLGGIGETVKAQHSRNLAQCVERDAPMGTGDGGIRIYLKMSWSGKWAASGSQFGPNPVTIGEVKAEN</sequence>
<dbReference type="Proteomes" id="UP001215598">
    <property type="component" value="Unassembled WGS sequence"/>
</dbReference>
<keyword evidence="2" id="KW-1185">Reference proteome</keyword>
<evidence type="ECO:0000313" key="1">
    <source>
        <dbReference type="EMBL" id="KAJ7732637.1"/>
    </source>
</evidence>
<protein>
    <submittedName>
        <fullName evidence="1">Uncharacterized protein</fullName>
    </submittedName>
</protein>
<name>A0AAD7I0T3_9AGAR</name>
<organism evidence="1 2">
    <name type="scientific">Mycena metata</name>
    <dbReference type="NCBI Taxonomy" id="1033252"/>
    <lineage>
        <taxon>Eukaryota</taxon>
        <taxon>Fungi</taxon>
        <taxon>Dikarya</taxon>
        <taxon>Basidiomycota</taxon>
        <taxon>Agaricomycotina</taxon>
        <taxon>Agaricomycetes</taxon>
        <taxon>Agaricomycetidae</taxon>
        <taxon>Agaricales</taxon>
        <taxon>Marasmiineae</taxon>
        <taxon>Mycenaceae</taxon>
        <taxon>Mycena</taxon>
    </lineage>
</organism>
<comment type="caution">
    <text evidence="1">The sequence shown here is derived from an EMBL/GenBank/DDBJ whole genome shotgun (WGS) entry which is preliminary data.</text>
</comment>
<dbReference type="AlphaFoldDB" id="A0AAD7I0T3"/>
<evidence type="ECO:0000313" key="2">
    <source>
        <dbReference type="Proteomes" id="UP001215598"/>
    </source>
</evidence>